<gene>
    <name evidence="2" type="ORF">HNP52_002927</name>
</gene>
<keyword evidence="3" id="KW-1185">Reference proteome</keyword>
<dbReference type="EMBL" id="JACHLN010000003">
    <property type="protein sequence ID" value="MBB4839835.1"/>
    <property type="molecule type" value="Genomic_DNA"/>
</dbReference>
<feature type="transmembrane region" description="Helical" evidence="1">
    <location>
        <begin position="43"/>
        <end position="60"/>
    </location>
</feature>
<dbReference type="AlphaFoldDB" id="A0A7W7K3Q9"/>
<comment type="caution">
    <text evidence="2">The sequence shown here is derived from an EMBL/GenBank/DDBJ whole genome shotgun (WGS) entry which is preliminary data.</text>
</comment>
<accession>A0A7W7K3Q9</accession>
<keyword evidence="1" id="KW-0812">Transmembrane</keyword>
<reference evidence="2 3" key="1">
    <citation type="submission" date="2020-08" db="EMBL/GenBank/DDBJ databases">
        <title>Functional genomics of gut bacteria from endangered species of beetles.</title>
        <authorList>
            <person name="Carlos-Shanley C."/>
        </authorList>
    </citation>
    <scope>NUCLEOTIDE SEQUENCE [LARGE SCALE GENOMIC DNA]</scope>
    <source>
        <strain evidence="2 3">S00224</strain>
    </source>
</reference>
<evidence type="ECO:0000256" key="1">
    <source>
        <dbReference type="SAM" id="Phobius"/>
    </source>
</evidence>
<dbReference type="Proteomes" id="UP000575241">
    <property type="component" value="Unassembled WGS sequence"/>
</dbReference>
<organism evidence="2 3">
    <name type="scientific">Sphingomonas kyeonggiensis</name>
    <dbReference type="NCBI Taxonomy" id="1268553"/>
    <lineage>
        <taxon>Bacteria</taxon>
        <taxon>Pseudomonadati</taxon>
        <taxon>Pseudomonadota</taxon>
        <taxon>Alphaproteobacteria</taxon>
        <taxon>Sphingomonadales</taxon>
        <taxon>Sphingomonadaceae</taxon>
        <taxon>Sphingomonas</taxon>
    </lineage>
</organism>
<sequence length="87" mass="9957">MLQGSMLKNVLSRKFGGEFWFAGLMILISLFFAYLGLSTGNGRALVGSLLVAAIYLWRMYDRIQKMRLARLIAENPEVSRIYHSVER</sequence>
<evidence type="ECO:0000313" key="2">
    <source>
        <dbReference type="EMBL" id="MBB4839835.1"/>
    </source>
</evidence>
<name>A0A7W7K3Q9_9SPHN</name>
<keyword evidence="1" id="KW-1133">Transmembrane helix</keyword>
<keyword evidence="1" id="KW-0472">Membrane</keyword>
<protein>
    <submittedName>
        <fullName evidence="2">Uncharacterized protein</fullName>
    </submittedName>
</protein>
<proteinExistence type="predicted"/>
<feature type="transmembrane region" description="Helical" evidence="1">
    <location>
        <begin position="20"/>
        <end position="37"/>
    </location>
</feature>
<evidence type="ECO:0000313" key="3">
    <source>
        <dbReference type="Proteomes" id="UP000575241"/>
    </source>
</evidence>